<evidence type="ECO:0000256" key="10">
    <source>
        <dbReference type="ARBA" id="ARBA00023242"/>
    </source>
</evidence>
<keyword evidence="7" id="KW-0805">Transcription regulation</keyword>
<evidence type="ECO:0000259" key="13">
    <source>
        <dbReference type="PROSITE" id="PS50188"/>
    </source>
</evidence>
<dbReference type="Pfam" id="PF13671">
    <property type="entry name" value="AAA_33"/>
    <property type="match status" value="1"/>
</dbReference>
<keyword evidence="10" id="KW-0539">Nucleus</keyword>
<dbReference type="CDD" id="cd12884">
    <property type="entry name" value="SPRY_hnRNP"/>
    <property type="match status" value="1"/>
</dbReference>
<dbReference type="PROSITE" id="PS50188">
    <property type="entry name" value="B302_SPRY"/>
    <property type="match status" value="1"/>
</dbReference>
<dbReference type="InterPro" id="IPR036361">
    <property type="entry name" value="SAP_dom_sf"/>
</dbReference>
<feature type="compositionally biased region" description="Low complexity" evidence="12">
    <location>
        <begin position="192"/>
        <end position="211"/>
    </location>
</feature>
<evidence type="ECO:0000256" key="1">
    <source>
        <dbReference type="ARBA" id="ARBA00004123"/>
    </source>
</evidence>
<gene>
    <name evidence="15" type="ORF">J0S82_012060</name>
</gene>
<feature type="domain" description="B30.2/SPRY" evidence="13">
    <location>
        <begin position="323"/>
        <end position="521"/>
    </location>
</feature>
<dbReference type="Gene3D" id="1.10.720.30">
    <property type="entry name" value="SAP domain"/>
    <property type="match status" value="1"/>
</dbReference>
<keyword evidence="3" id="KW-0678">Repressor</keyword>
<comment type="subcellular location">
    <subcellularLocation>
        <location evidence="1">Nucleus</location>
    </subcellularLocation>
</comment>
<keyword evidence="8" id="KW-0010">Activator</keyword>
<evidence type="ECO:0000256" key="12">
    <source>
        <dbReference type="SAM" id="MobiDB-lite"/>
    </source>
</evidence>
<name>A0A8J5ZZZ9_GALPY</name>
<dbReference type="InterPro" id="IPR001870">
    <property type="entry name" value="B30.2/SPRY"/>
</dbReference>
<feature type="non-terminal residue" evidence="15">
    <location>
        <position position="875"/>
    </location>
</feature>
<evidence type="ECO:0000313" key="15">
    <source>
        <dbReference type="EMBL" id="KAG8511833.1"/>
    </source>
</evidence>
<dbReference type="AlphaFoldDB" id="A0A8J5ZZZ9"/>
<evidence type="ECO:0000313" key="16">
    <source>
        <dbReference type="Proteomes" id="UP000700334"/>
    </source>
</evidence>
<comment type="caution">
    <text evidence="15">The sequence shown here is derived from an EMBL/GenBank/DDBJ whole genome shotgun (WGS) entry which is preliminary data.</text>
</comment>
<dbReference type="SMART" id="SM00449">
    <property type="entry name" value="SPRY"/>
    <property type="match status" value="1"/>
</dbReference>
<evidence type="ECO:0000256" key="4">
    <source>
        <dbReference type="ARBA" id="ARBA00022499"/>
    </source>
</evidence>
<dbReference type="EMBL" id="JAGFMF010011818">
    <property type="protein sequence ID" value="KAG8511833.1"/>
    <property type="molecule type" value="Genomic_DNA"/>
</dbReference>
<dbReference type="Pfam" id="PF00622">
    <property type="entry name" value="SPRY"/>
    <property type="match status" value="1"/>
</dbReference>
<dbReference type="GO" id="GO:1990841">
    <property type="term" value="F:promoter-specific chromatin binding"/>
    <property type="evidence" value="ECO:0007669"/>
    <property type="project" value="TreeGrafter"/>
</dbReference>
<evidence type="ECO:0000259" key="14">
    <source>
        <dbReference type="PROSITE" id="PS50800"/>
    </source>
</evidence>
<dbReference type="Gene3D" id="3.40.50.300">
    <property type="entry name" value="P-loop containing nucleotide triphosphate hydrolases"/>
    <property type="match status" value="1"/>
</dbReference>
<dbReference type="InterPro" id="IPR013320">
    <property type="entry name" value="ConA-like_dom_sf"/>
</dbReference>
<dbReference type="SUPFAM" id="SSF49899">
    <property type="entry name" value="Concanavalin A-like lectins/glucanases"/>
    <property type="match status" value="1"/>
</dbReference>
<proteinExistence type="predicted"/>
<evidence type="ECO:0000256" key="7">
    <source>
        <dbReference type="ARBA" id="ARBA00023015"/>
    </source>
</evidence>
<dbReference type="PROSITE" id="PS50800">
    <property type="entry name" value="SAP"/>
    <property type="match status" value="1"/>
</dbReference>
<feature type="compositionally biased region" description="Acidic residues" evidence="12">
    <location>
        <begin position="173"/>
        <end position="186"/>
    </location>
</feature>
<evidence type="ECO:0000256" key="6">
    <source>
        <dbReference type="ARBA" id="ARBA00022843"/>
    </source>
</evidence>
<dbReference type="FunFam" id="1.10.720.30:FF:000004">
    <property type="entry name" value="heterogeneous nuclear ribonucleoprotein U isoform X1"/>
    <property type="match status" value="1"/>
</dbReference>
<dbReference type="FunFam" id="2.60.120.920:FF:000006">
    <property type="entry name" value="heterogeneous nuclear ribonucleoprotein U isoform X1"/>
    <property type="match status" value="1"/>
</dbReference>
<dbReference type="GO" id="GO:1990904">
    <property type="term" value="C:ribonucleoprotein complex"/>
    <property type="evidence" value="ECO:0007669"/>
    <property type="project" value="UniProtKB-KW"/>
</dbReference>
<evidence type="ECO:0000256" key="3">
    <source>
        <dbReference type="ARBA" id="ARBA00022491"/>
    </source>
</evidence>
<keyword evidence="16" id="KW-1185">Reference proteome</keyword>
<keyword evidence="2" id="KW-0488">Methylation</keyword>
<dbReference type="InterPro" id="IPR035778">
    <property type="entry name" value="SPRY_hnRNP_U"/>
</dbReference>
<dbReference type="GO" id="GO:0045944">
    <property type="term" value="P:positive regulation of transcription by RNA polymerase II"/>
    <property type="evidence" value="ECO:0007669"/>
    <property type="project" value="TreeGrafter"/>
</dbReference>
<feature type="region of interest" description="Disordered" evidence="12">
    <location>
        <begin position="76"/>
        <end position="293"/>
    </location>
</feature>
<evidence type="ECO:0000256" key="9">
    <source>
        <dbReference type="ARBA" id="ARBA00023163"/>
    </source>
</evidence>
<evidence type="ECO:0000256" key="5">
    <source>
        <dbReference type="ARBA" id="ARBA00022553"/>
    </source>
</evidence>
<dbReference type="InterPro" id="IPR043136">
    <property type="entry name" value="B30.2/SPRY_sf"/>
</dbReference>
<keyword evidence="11 15" id="KW-0687">Ribonucleoprotein</keyword>
<feature type="compositionally biased region" description="Acidic residues" evidence="12">
    <location>
        <begin position="153"/>
        <end position="167"/>
    </location>
</feature>
<dbReference type="Proteomes" id="UP000700334">
    <property type="component" value="Unassembled WGS sequence"/>
</dbReference>
<dbReference type="GO" id="GO:0005634">
    <property type="term" value="C:nucleus"/>
    <property type="evidence" value="ECO:0007669"/>
    <property type="project" value="UniProtKB-SubCell"/>
</dbReference>
<keyword evidence="4" id="KW-1017">Isopeptide bond</keyword>
<dbReference type="InterPro" id="IPR003034">
    <property type="entry name" value="SAP_dom"/>
</dbReference>
<dbReference type="OrthoDB" id="445357at2759"/>
<organism evidence="15 16">
    <name type="scientific">Galemys pyrenaicus</name>
    <name type="common">Iberian desman</name>
    <name type="synonym">Pyrenean desman</name>
    <dbReference type="NCBI Taxonomy" id="202257"/>
    <lineage>
        <taxon>Eukaryota</taxon>
        <taxon>Metazoa</taxon>
        <taxon>Chordata</taxon>
        <taxon>Craniata</taxon>
        <taxon>Vertebrata</taxon>
        <taxon>Euteleostomi</taxon>
        <taxon>Mammalia</taxon>
        <taxon>Eutheria</taxon>
        <taxon>Laurasiatheria</taxon>
        <taxon>Eulipotyphla</taxon>
        <taxon>Talpidae</taxon>
        <taxon>Galemys</taxon>
    </lineage>
</organism>
<feature type="compositionally biased region" description="Low complexity" evidence="12">
    <location>
        <begin position="232"/>
        <end position="244"/>
    </location>
</feature>
<dbReference type="SUPFAM" id="SSF68906">
    <property type="entry name" value="SAP domain"/>
    <property type="match status" value="1"/>
</dbReference>
<evidence type="ECO:0000256" key="8">
    <source>
        <dbReference type="ARBA" id="ARBA00023159"/>
    </source>
</evidence>
<feature type="domain" description="SAP" evidence="14">
    <location>
        <begin position="43"/>
        <end position="77"/>
    </location>
</feature>
<keyword evidence="9" id="KW-0804">Transcription</keyword>
<dbReference type="GO" id="GO:0000380">
    <property type="term" value="P:alternative mRNA splicing, via spliceosome"/>
    <property type="evidence" value="ECO:0007669"/>
    <property type="project" value="TreeGrafter"/>
</dbReference>
<dbReference type="Pfam" id="PF02037">
    <property type="entry name" value="SAP"/>
    <property type="match status" value="1"/>
</dbReference>
<dbReference type="SUPFAM" id="SSF52540">
    <property type="entry name" value="P-loop containing nucleoside triphosphate hydrolases"/>
    <property type="match status" value="1"/>
</dbReference>
<feature type="compositionally biased region" description="Basic and acidic residues" evidence="12">
    <location>
        <begin position="272"/>
        <end position="293"/>
    </location>
</feature>
<dbReference type="Gene3D" id="2.60.120.920">
    <property type="match status" value="1"/>
</dbReference>
<keyword evidence="6" id="KW-0832">Ubl conjugation</keyword>
<dbReference type="GO" id="GO:0003723">
    <property type="term" value="F:RNA binding"/>
    <property type="evidence" value="ECO:0007669"/>
    <property type="project" value="TreeGrafter"/>
</dbReference>
<protein>
    <submittedName>
        <fullName evidence="15">Heterogeneous nuclear ribonucleoprotein U</fullName>
    </submittedName>
</protein>
<reference evidence="15" key="1">
    <citation type="journal article" date="2021" name="Evol. Appl.">
        <title>The genome of the Pyrenean desman and the effects of bottlenecks and inbreeding on the genomic landscape of an endangered species.</title>
        <authorList>
            <person name="Escoda L."/>
            <person name="Castresana J."/>
        </authorList>
    </citation>
    <scope>NUCLEOTIDE SEQUENCE</scope>
    <source>
        <strain evidence="15">IBE-C5619</strain>
    </source>
</reference>
<dbReference type="SMART" id="SM00513">
    <property type="entry name" value="SAP"/>
    <property type="match status" value="1"/>
</dbReference>
<feature type="compositionally biased region" description="Acidic residues" evidence="12">
    <location>
        <begin position="117"/>
        <end position="128"/>
    </location>
</feature>
<dbReference type="PANTHER" id="PTHR12381">
    <property type="entry name" value="HETEROGENEOUS NUCLEAR RIBONUCLEOPROTEIN U FAMILY MEMBER"/>
    <property type="match status" value="1"/>
</dbReference>
<evidence type="ECO:0000256" key="11">
    <source>
        <dbReference type="ARBA" id="ARBA00023274"/>
    </source>
</evidence>
<keyword evidence="5" id="KW-0597">Phosphoprotein</keyword>
<dbReference type="InterPro" id="IPR027417">
    <property type="entry name" value="P-loop_NTPase"/>
</dbReference>
<dbReference type="PANTHER" id="PTHR12381:SF11">
    <property type="entry name" value="HETEROGENEOUS NUCLEAR RIBONUCLEOPROTEIN U"/>
    <property type="match status" value="1"/>
</dbReference>
<sequence length="875" mass="95817">IGAVRHQAGPLCSTNPPPAAAAARAEEQPQQPPPVADSSPVNVKKLKVSELKEELKKRRLSDKGLKADLMERLQAALDDEEAGGRPAMEPGNGSLDLGGDSAGRSGAGLEQEAATGGDEEEEEEEEEGIAALDGDQMELGEENGAAGAADSGPMEEEEAASEDENGDDQGFQEGEDELGDEEEGTGDENGHGEQQSQPPATPQQQPQQQRGAAKEAAGKSSGPTSLFAVTVAPPGARQGQQQAGGKKKAEGGGGGGRPGAPAAGVLCVIGDGKTEQKGGDKKRGVKRPREDHGRGYFEYIEENKYSRAKSPQPPVEEEDEHFDDTVVCLDTYICTLAVKRNNRIFDIITDNCDLHFKISRDRLSASSLTMESFAFLWAGGRASYGVSKGKVCFEMKVTEKIPVRHLYTKDIDIHEVRIGWSLTTSGMLLGEEEFSYGYSLKGIKTCNCETEDYGEKFDENDVITCFVNFDSDEVELSYAKNGQDLGVAFKISKEVLAGRPLFPHVLCHNCAVEFNFGQKEKPYFPIPEDYTFIQNVPLEDRVRGPKGPEEKKDCEVVMMIGLPGAGKTTWVTKHAAENPGKYNILGTNTIMDKMMVAGFKKQMADTGKLNTLLQRAPQCLGKFIEIAARKKRNFILDQTNVSAAAQRRKMCLFAGFQRKAVVVCPKDEDYKQRTQKKAEVEGKDLPEHAVLKMKGMGFNSIVTKLNFFRRRKPKNYWSNIRKKAKRLFHQKRNKTLAQRRVIRIRVARTSLIEAVATEDVVDSICVFLVIVVDITEGAICHREVEVAEEVVELAIHTLVAQFFPAVVVIQTEGTTTEVECPTEGTITRTSEDEETIVATKINLRATTSGSRVIKIKIWGEVSETVTSAEKSMNDT</sequence>
<feature type="region of interest" description="Disordered" evidence="12">
    <location>
        <begin position="1"/>
        <end position="43"/>
    </location>
</feature>
<accession>A0A8J5ZZZ9</accession>
<dbReference type="InterPro" id="IPR003877">
    <property type="entry name" value="SPRY_dom"/>
</dbReference>
<evidence type="ECO:0000256" key="2">
    <source>
        <dbReference type="ARBA" id="ARBA00022481"/>
    </source>
</evidence>